<dbReference type="CDD" id="cd03444">
    <property type="entry name" value="Thioesterase_II_repeat1"/>
    <property type="match status" value="1"/>
</dbReference>
<evidence type="ECO:0000259" key="4">
    <source>
        <dbReference type="Pfam" id="PF20789"/>
    </source>
</evidence>
<dbReference type="GO" id="GO:0047617">
    <property type="term" value="F:fatty acyl-CoA hydrolase activity"/>
    <property type="evidence" value="ECO:0007669"/>
    <property type="project" value="InterPro"/>
</dbReference>
<evidence type="ECO:0000256" key="2">
    <source>
        <dbReference type="ARBA" id="ARBA00022801"/>
    </source>
</evidence>
<dbReference type="InterPro" id="IPR049450">
    <property type="entry name" value="ACOT8-like_C"/>
</dbReference>
<dbReference type="Pfam" id="PF13622">
    <property type="entry name" value="4HBT_3"/>
    <property type="match status" value="1"/>
</dbReference>
<organism>
    <name type="scientific">Pyricularia oryzae (strain P131)</name>
    <name type="common">Rice blast fungus</name>
    <name type="synonym">Magnaporthe oryzae</name>
    <dbReference type="NCBI Taxonomy" id="1143193"/>
    <lineage>
        <taxon>Eukaryota</taxon>
        <taxon>Fungi</taxon>
        <taxon>Dikarya</taxon>
        <taxon>Ascomycota</taxon>
        <taxon>Pezizomycotina</taxon>
        <taxon>Sordariomycetes</taxon>
        <taxon>Sordariomycetidae</taxon>
        <taxon>Magnaporthales</taxon>
        <taxon>Pyriculariaceae</taxon>
        <taxon>Pyricularia</taxon>
    </lineage>
</organism>
<dbReference type="SUPFAM" id="SSF54637">
    <property type="entry name" value="Thioesterase/thiol ester dehydrase-isomerase"/>
    <property type="match status" value="2"/>
</dbReference>
<feature type="domain" description="Acyl-CoA thioesterase-like N-terminal HotDog" evidence="3">
    <location>
        <begin position="29"/>
        <end position="112"/>
    </location>
</feature>
<dbReference type="InterPro" id="IPR042171">
    <property type="entry name" value="Acyl-CoA_hotdog"/>
</dbReference>
<dbReference type="PANTHER" id="PTHR11066:SF34">
    <property type="entry name" value="ACYL-COENZYME A THIOESTERASE 8"/>
    <property type="match status" value="1"/>
</dbReference>
<keyword evidence="2" id="KW-0378">Hydrolase</keyword>
<feature type="domain" description="Acyl-CoA thioesterase-like C-terminal" evidence="4">
    <location>
        <begin position="196"/>
        <end position="259"/>
    </location>
</feature>
<dbReference type="AlphaFoldDB" id="L7IVJ9"/>
<gene>
    <name evidence="5" type="ORF">OOW_P131scaffold01322g31</name>
</gene>
<evidence type="ECO:0000256" key="1">
    <source>
        <dbReference type="ARBA" id="ARBA00006538"/>
    </source>
</evidence>
<dbReference type="GO" id="GO:0009062">
    <property type="term" value="P:fatty acid catabolic process"/>
    <property type="evidence" value="ECO:0007669"/>
    <property type="project" value="TreeGrafter"/>
</dbReference>
<evidence type="ECO:0000259" key="3">
    <source>
        <dbReference type="Pfam" id="PF13622"/>
    </source>
</evidence>
<dbReference type="CDD" id="cd03445">
    <property type="entry name" value="Thioesterase_II_repeat2"/>
    <property type="match status" value="1"/>
</dbReference>
<evidence type="ECO:0000313" key="5">
    <source>
        <dbReference type="EMBL" id="ELQ59986.1"/>
    </source>
</evidence>
<dbReference type="InterPro" id="IPR029069">
    <property type="entry name" value="HotDog_dom_sf"/>
</dbReference>
<proteinExistence type="inferred from homology"/>
<comment type="similarity">
    <text evidence="1">Belongs to the C/M/P thioester hydrolase family.</text>
</comment>
<name>L7IVJ9_PYRO1</name>
<dbReference type="InterPro" id="IPR049449">
    <property type="entry name" value="TesB_ACOT8-like_N"/>
</dbReference>
<dbReference type="GO" id="GO:0005782">
    <property type="term" value="C:peroxisomal matrix"/>
    <property type="evidence" value="ECO:0007669"/>
    <property type="project" value="UniProtKB-SubCell"/>
</dbReference>
<dbReference type="Gene3D" id="2.40.160.210">
    <property type="entry name" value="Acyl-CoA thioesterase, double hotdog domain"/>
    <property type="match status" value="2"/>
</dbReference>
<dbReference type="GO" id="GO:0006637">
    <property type="term" value="P:acyl-CoA metabolic process"/>
    <property type="evidence" value="ECO:0007669"/>
    <property type="project" value="InterPro"/>
</dbReference>
<sequence length="267" mass="29535">MSQQAPVEPLVSVVPAPEVGLNVFTNEIPPWTPGKGVRGIFGGFLIAQAVRAAQLSTAPTFAVHALQSVFLKPGKATSQIYYHVDRLADGRSFATRLVRTVQDGAVIFVATVGLQRQDPAGGTLPFRNLEHAVPPPHMDGKGPDDVAEASTDRLLFMVGFKTSTSEGFIEDPFEWRHLLDRPEGEQQQQQQQPAAPHSFRLRSMHHNVLFHDAGARADGWLISERRTSWAGEGRVLVEQRFWSLETGRLVLSCWQEGLVRLKDDSKL</sequence>
<dbReference type="EMBL" id="JH794630">
    <property type="protein sequence ID" value="ELQ59986.1"/>
    <property type="molecule type" value="Genomic_DNA"/>
</dbReference>
<dbReference type="PANTHER" id="PTHR11066">
    <property type="entry name" value="ACYL-COA THIOESTERASE"/>
    <property type="match status" value="1"/>
</dbReference>
<reference evidence="5" key="1">
    <citation type="journal article" date="2012" name="PLoS Genet.">
        <title>Comparative analysis of the genomes of two field isolates of the rice blast fungus Magnaporthe oryzae.</title>
        <authorList>
            <person name="Xue M."/>
            <person name="Yang J."/>
            <person name="Li Z."/>
            <person name="Hu S."/>
            <person name="Yao N."/>
            <person name="Dean R.A."/>
            <person name="Zhao W."/>
            <person name="Shen M."/>
            <person name="Zhang H."/>
            <person name="Li C."/>
            <person name="Liu L."/>
            <person name="Cao L."/>
            <person name="Xu X."/>
            <person name="Xing Y."/>
            <person name="Hsiang T."/>
            <person name="Zhang Z."/>
            <person name="Xu J.R."/>
            <person name="Peng Y.L."/>
        </authorList>
    </citation>
    <scope>NUCLEOTIDE SEQUENCE [LARGE SCALE GENOMIC DNA]</scope>
    <source>
        <strain evidence="5">P131</strain>
    </source>
</reference>
<protein>
    <submittedName>
        <fullName evidence="5">Acyl-CoA thioesterase II</fullName>
    </submittedName>
</protein>
<accession>L7IVJ9</accession>
<dbReference type="InterPro" id="IPR003703">
    <property type="entry name" value="Acyl_CoA_thio"/>
</dbReference>
<dbReference type="Pfam" id="PF20789">
    <property type="entry name" value="4HBT_3C"/>
    <property type="match status" value="1"/>
</dbReference>